<reference evidence="3" key="1">
    <citation type="submission" date="2021-01" db="EMBL/GenBank/DDBJ databases">
        <authorList>
            <person name="Corre E."/>
            <person name="Pelletier E."/>
            <person name="Niang G."/>
            <person name="Scheremetjew M."/>
            <person name="Finn R."/>
            <person name="Kale V."/>
            <person name="Holt S."/>
            <person name="Cochrane G."/>
            <person name="Meng A."/>
            <person name="Brown T."/>
            <person name="Cohen L."/>
        </authorList>
    </citation>
    <scope>NUCLEOTIDE SEQUENCE</scope>
    <source>
        <strain evidence="3">CCMP1243</strain>
    </source>
</reference>
<evidence type="ECO:0000259" key="2">
    <source>
        <dbReference type="SMART" id="SM00717"/>
    </source>
</evidence>
<feature type="compositionally biased region" description="Acidic residues" evidence="1">
    <location>
        <begin position="101"/>
        <end position="114"/>
    </location>
</feature>
<evidence type="ECO:0000313" key="3">
    <source>
        <dbReference type="EMBL" id="CAD9710737.1"/>
    </source>
</evidence>
<dbReference type="Pfam" id="PF15963">
    <property type="entry name" value="Myb_DNA-bind_7"/>
    <property type="match status" value="1"/>
</dbReference>
<feature type="region of interest" description="Disordered" evidence="1">
    <location>
        <begin position="100"/>
        <end position="122"/>
    </location>
</feature>
<feature type="compositionally biased region" description="Polar residues" evidence="1">
    <location>
        <begin position="201"/>
        <end position="212"/>
    </location>
</feature>
<feature type="domain" description="Myb-like" evidence="2">
    <location>
        <begin position="128"/>
        <end position="176"/>
    </location>
</feature>
<feature type="region of interest" description="Disordered" evidence="1">
    <location>
        <begin position="201"/>
        <end position="296"/>
    </location>
</feature>
<dbReference type="CDD" id="cd00167">
    <property type="entry name" value="SANT"/>
    <property type="match status" value="1"/>
</dbReference>
<proteinExistence type="predicted"/>
<accession>A0A7S2SVK9</accession>
<dbReference type="GO" id="GO:0001156">
    <property type="term" value="F:TFIIIC-class transcription factor complex binding"/>
    <property type="evidence" value="ECO:0007669"/>
    <property type="project" value="TreeGrafter"/>
</dbReference>
<dbReference type="SUPFAM" id="SSF46689">
    <property type="entry name" value="Homeodomain-like"/>
    <property type="match status" value="1"/>
</dbReference>
<name>A0A7S2SVK9_9STRA</name>
<protein>
    <recommendedName>
        <fullName evidence="2">Myb-like domain-containing protein</fullName>
    </recommendedName>
</protein>
<feature type="compositionally biased region" description="Basic residues" evidence="1">
    <location>
        <begin position="53"/>
        <end position="64"/>
    </location>
</feature>
<dbReference type="InterPro" id="IPR009057">
    <property type="entry name" value="Homeodomain-like_sf"/>
</dbReference>
<feature type="compositionally biased region" description="Polar residues" evidence="1">
    <location>
        <begin position="235"/>
        <end position="246"/>
    </location>
</feature>
<gene>
    <name evidence="3" type="ORF">RMAR1173_LOCUS21731</name>
</gene>
<evidence type="ECO:0000256" key="1">
    <source>
        <dbReference type="SAM" id="MobiDB-lite"/>
    </source>
</evidence>
<dbReference type="InterPro" id="IPR001005">
    <property type="entry name" value="SANT/Myb"/>
</dbReference>
<dbReference type="AlphaFoldDB" id="A0A7S2SVK9"/>
<dbReference type="InterPro" id="IPR039467">
    <property type="entry name" value="TFIIIB_B''_Myb"/>
</dbReference>
<dbReference type="SMART" id="SM00717">
    <property type="entry name" value="SANT"/>
    <property type="match status" value="1"/>
</dbReference>
<dbReference type="EMBL" id="HBHJ01032814">
    <property type="protein sequence ID" value="CAD9710737.1"/>
    <property type="molecule type" value="Transcribed_RNA"/>
</dbReference>
<organism evidence="3">
    <name type="scientific">Rhizochromulina marina</name>
    <dbReference type="NCBI Taxonomy" id="1034831"/>
    <lineage>
        <taxon>Eukaryota</taxon>
        <taxon>Sar</taxon>
        <taxon>Stramenopiles</taxon>
        <taxon>Ochrophyta</taxon>
        <taxon>Dictyochophyceae</taxon>
        <taxon>Rhizochromulinales</taxon>
        <taxon>Rhizochromulina</taxon>
    </lineage>
</organism>
<dbReference type="PANTHER" id="PTHR22929:SF0">
    <property type="entry name" value="TRANSCRIPTION FACTOR TFIIIB COMPONENT B'' HOMOLOG"/>
    <property type="match status" value="1"/>
</dbReference>
<dbReference type="GO" id="GO:0000126">
    <property type="term" value="C:transcription factor TFIIIB complex"/>
    <property type="evidence" value="ECO:0007669"/>
    <property type="project" value="TreeGrafter"/>
</dbReference>
<sequence length="296" mass="32459">MAAAAPRDVVPHRSGQRGELVVAQSQAARERPTQKLADFCTKFRGRAPPGTAAKKRSKVQRVQKKTQPTAGKKRKMHNRPEIEIVDGKMIIRPLEIGGVASDEEDTREEIDEESGLNSTYTSFTNRTRTERWGIEETRRFYRVLRECGTDFTLMLAQFPGRTQKQLKAKFKKESSLHPDLIDLALNPARAMPISVQPYTSTYGQETIPTTSDAVPHSGGSPLPDSNLATGPDPELQNSSRQQSTAGTGPDTPLPNPSQPSRGGSGGDSPPPHPLDAVAFMSSFNTSQDREEELVEV</sequence>
<dbReference type="GO" id="GO:0070898">
    <property type="term" value="P:RNA polymerase III preinitiation complex assembly"/>
    <property type="evidence" value="ECO:0007669"/>
    <property type="project" value="TreeGrafter"/>
</dbReference>
<feature type="region of interest" description="Disordered" evidence="1">
    <location>
        <begin position="1"/>
        <end position="80"/>
    </location>
</feature>
<dbReference type="PANTHER" id="PTHR22929">
    <property type="entry name" value="RNA POLYMERASE III TRANSCRIPTION INITIATION FACTOR B"/>
    <property type="match status" value="1"/>
</dbReference>